<proteinExistence type="predicted"/>
<dbReference type="Proteomes" id="UP001143480">
    <property type="component" value="Unassembled WGS sequence"/>
</dbReference>
<dbReference type="GO" id="GO:0070273">
    <property type="term" value="F:phosphatidylinositol-4-phosphate binding"/>
    <property type="evidence" value="ECO:0007669"/>
    <property type="project" value="InterPro"/>
</dbReference>
<name>A0A9W6KP15_9ACTN</name>
<sequence>MKAGAAVWRAPMRPADDLWCVAHEERDWRCLLHPAALGLGLAGGFLGELALTGHIVIDDHDVVRVTDLGPPLDAFLHVALAYMQADRPLEVRTWLQFFARGKAEALVLERLGLAGLVEETPVSRLRRHGTRSLRPTDRAGAGWRAVRLRHVIVGDLPSMPQRTWADLTVAGLAQAVGLLPAVLWEDHAAADAWLSAYLAERASHTFARLLAAVQTLVGDAVLSGRL</sequence>
<dbReference type="GO" id="GO:0005737">
    <property type="term" value="C:cytoplasm"/>
    <property type="evidence" value="ECO:0007669"/>
    <property type="project" value="UniProtKB-ARBA"/>
</dbReference>
<keyword evidence="2" id="KW-0333">Golgi apparatus</keyword>
<organism evidence="5 6">
    <name type="scientific">Dactylosporangium matsuzakiense</name>
    <dbReference type="NCBI Taxonomy" id="53360"/>
    <lineage>
        <taxon>Bacteria</taxon>
        <taxon>Bacillati</taxon>
        <taxon>Actinomycetota</taxon>
        <taxon>Actinomycetes</taxon>
        <taxon>Micromonosporales</taxon>
        <taxon>Micromonosporaceae</taxon>
        <taxon>Dactylosporangium</taxon>
    </lineage>
</organism>
<dbReference type="InterPro" id="IPR038261">
    <property type="entry name" value="GPP34-like_sf"/>
</dbReference>
<dbReference type="InterPro" id="IPR008628">
    <property type="entry name" value="GPP34-like"/>
</dbReference>
<dbReference type="EMBL" id="BSFP01000048">
    <property type="protein sequence ID" value="GLL04698.1"/>
    <property type="molecule type" value="Genomic_DNA"/>
</dbReference>
<accession>A0A9W6KP15</accession>
<evidence type="ECO:0008006" key="7">
    <source>
        <dbReference type="Google" id="ProtNLM"/>
    </source>
</evidence>
<keyword evidence="4" id="KW-0472">Membrane</keyword>
<evidence type="ECO:0000256" key="4">
    <source>
        <dbReference type="ARBA" id="ARBA00023136"/>
    </source>
</evidence>
<gene>
    <name evidence="5" type="ORF">GCM10017581_064450</name>
</gene>
<dbReference type="Gene3D" id="1.10.3630.10">
    <property type="entry name" value="yeast vps74-n-term truncation variant domain like"/>
    <property type="match status" value="1"/>
</dbReference>
<reference evidence="5" key="1">
    <citation type="journal article" date="2014" name="Int. J. Syst. Evol. Microbiol.">
        <title>Complete genome sequence of Corynebacterium casei LMG S-19264T (=DSM 44701T), isolated from a smear-ripened cheese.</title>
        <authorList>
            <consortium name="US DOE Joint Genome Institute (JGI-PGF)"/>
            <person name="Walter F."/>
            <person name="Albersmeier A."/>
            <person name="Kalinowski J."/>
            <person name="Ruckert C."/>
        </authorList>
    </citation>
    <scope>NUCLEOTIDE SEQUENCE</scope>
    <source>
        <strain evidence="5">VKM Ac-1321</strain>
    </source>
</reference>
<dbReference type="Pfam" id="PF05719">
    <property type="entry name" value="GPP34"/>
    <property type="match status" value="1"/>
</dbReference>
<comment type="caution">
    <text evidence="5">The sequence shown here is derived from an EMBL/GenBank/DDBJ whole genome shotgun (WGS) entry which is preliminary data.</text>
</comment>
<dbReference type="GO" id="GO:0012505">
    <property type="term" value="C:endomembrane system"/>
    <property type="evidence" value="ECO:0007669"/>
    <property type="project" value="UniProtKB-ARBA"/>
</dbReference>
<dbReference type="AlphaFoldDB" id="A0A9W6KP15"/>
<keyword evidence="6" id="KW-1185">Reference proteome</keyword>
<evidence type="ECO:0000313" key="5">
    <source>
        <dbReference type="EMBL" id="GLL04698.1"/>
    </source>
</evidence>
<evidence type="ECO:0000256" key="1">
    <source>
        <dbReference type="ARBA" id="ARBA00004255"/>
    </source>
</evidence>
<dbReference type="RefSeq" id="WP_261961870.1">
    <property type="nucleotide sequence ID" value="NZ_BAAAXA010000001.1"/>
</dbReference>
<reference evidence="5" key="2">
    <citation type="submission" date="2023-01" db="EMBL/GenBank/DDBJ databases">
        <authorList>
            <person name="Sun Q."/>
            <person name="Evtushenko L."/>
        </authorList>
    </citation>
    <scope>NUCLEOTIDE SEQUENCE</scope>
    <source>
        <strain evidence="5">VKM Ac-1321</strain>
    </source>
</reference>
<keyword evidence="3" id="KW-0446">Lipid-binding</keyword>
<protein>
    <recommendedName>
        <fullName evidence="7">Golgi phosphoprotein 3 GPP34</fullName>
    </recommendedName>
</protein>
<comment type="subcellular location">
    <subcellularLocation>
        <location evidence="1">Golgi apparatus membrane</location>
        <topology evidence="1">Peripheral membrane protein</topology>
        <orientation evidence="1">Cytoplasmic side</orientation>
    </subcellularLocation>
</comment>
<evidence type="ECO:0000256" key="2">
    <source>
        <dbReference type="ARBA" id="ARBA00023034"/>
    </source>
</evidence>
<evidence type="ECO:0000313" key="6">
    <source>
        <dbReference type="Proteomes" id="UP001143480"/>
    </source>
</evidence>
<evidence type="ECO:0000256" key="3">
    <source>
        <dbReference type="ARBA" id="ARBA00023121"/>
    </source>
</evidence>